<keyword evidence="1" id="KW-0378">Hydrolase</keyword>
<name>A0ACB8ASZ1_9AGAM</name>
<dbReference type="Proteomes" id="UP000790377">
    <property type="component" value="Unassembled WGS sequence"/>
</dbReference>
<dbReference type="EMBL" id="MU267592">
    <property type="protein sequence ID" value="KAH7916349.1"/>
    <property type="molecule type" value="Genomic_DNA"/>
</dbReference>
<keyword evidence="2" id="KW-1185">Reference proteome</keyword>
<proteinExistence type="predicted"/>
<evidence type="ECO:0000313" key="1">
    <source>
        <dbReference type="EMBL" id="KAH7916349.1"/>
    </source>
</evidence>
<evidence type="ECO:0000313" key="2">
    <source>
        <dbReference type="Proteomes" id="UP000790377"/>
    </source>
</evidence>
<sequence length="256" mass="28769">MSIVPSATRWGSPTATKHALLVHGLTSSSHTWHKVAQALVAEGYLVTAPNLLGHVSRWSNDYRIRNIAEDILPLLSGGQQYDLVIAHSMGSLVTLNLLPFFSRSKIFPIILIDPPLEQDETIIAQKRLMFTDAITNIKNPEFYMEQNPRWSREDAVWRVLATRLVDPNLIQFIYQHNSPWSFSHLFGTVPPNIKMTVLLADPKMNPSGHLKDIQPYSHIRTQIVPGAAHWIQQDFPDVVVDVATKAVKDATVKSVL</sequence>
<accession>A0ACB8ASZ1</accession>
<gene>
    <name evidence="1" type="ORF">BJ138DRAFT_996061</name>
</gene>
<organism evidence="1 2">
    <name type="scientific">Hygrophoropsis aurantiaca</name>
    <dbReference type="NCBI Taxonomy" id="72124"/>
    <lineage>
        <taxon>Eukaryota</taxon>
        <taxon>Fungi</taxon>
        <taxon>Dikarya</taxon>
        <taxon>Basidiomycota</taxon>
        <taxon>Agaricomycotina</taxon>
        <taxon>Agaricomycetes</taxon>
        <taxon>Agaricomycetidae</taxon>
        <taxon>Boletales</taxon>
        <taxon>Coniophorineae</taxon>
        <taxon>Hygrophoropsidaceae</taxon>
        <taxon>Hygrophoropsis</taxon>
    </lineage>
</organism>
<reference evidence="1" key="1">
    <citation type="journal article" date="2021" name="New Phytol.">
        <title>Evolutionary innovations through gain and loss of genes in the ectomycorrhizal Boletales.</title>
        <authorList>
            <person name="Wu G."/>
            <person name="Miyauchi S."/>
            <person name="Morin E."/>
            <person name="Kuo A."/>
            <person name="Drula E."/>
            <person name="Varga T."/>
            <person name="Kohler A."/>
            <person name="Feng B."/>
            <person name="Cao Y."/>
            <person name="Lipzen A."/>
            <person name="Daum C."/>
            <person name="Hundley H."/>
            <person name="Pangilinan J."/>
            <person name="Johnson J."/>
            <person name="Barry K."/>
            <person name="LaButti K."/>
            <person name="Ng V."/>
            <person name="Ahrendt S."/>
            <person name="Min B."/>
            <person name="Choi I.G."/>
            <person name="Park H."/>
            <person name="Plett J.M."/>
            <person name="Magnuson J."/>
            <person name="Spatafora J.W."/>
            <person name="Nagy L.G."/>
            <person name="Henrissat B."/>
            <person name="Grigoriev I.V."/>
            <person name="Yang Z.L."/>
            <person name="Xu J."/>
            <person name="Martin F.M."/>
        </authorList>
    </citation>
    <scope>NUCLEOTIDE SEQUENCE</scope>
    <source>
        <strain evidence="1">ATCC 28755</strain>
    </source>
</reference>
<protein>
    <submittedName>
        <fullName evidence="1">Alpha/Beta hydrolase protein</fullName>
    </submittedName>
</protein>
<comment type="caution">
    <text evidence="1">The sequence shown here is derived from an EMBL/GenBank/DDBJ whole genome shotgun (WGS) entry which is preliminary data.</text>
</comment>